<sequence length="98" mass="10936">MPDFMILSRDVPDGPSIRARIRQDHLDWLKAPSDCTVLSAGPWLDNTDAMRGSLLIVKAPSREALDRWLADDPYAKAGLPQDIDIRPFKLVIGRPEGL</sequence>
<evidence type="ECO:0000313" key="4">
    <source>
        <dbReference type="Proteomes" id="UP001161390"/>
    </source>
</evidence>
<keyword evidence="4" id="KW-1185">Reference proteome</keyword>
<feature type="domain" description="YCII-related" evidence="2">
    <location>
        <begin position="4"/>
        <end position="89"/>
    </location>
</feature>
<proteinExistence type="inferred from homology"/>
<reference evidence="3" key="2">
    <citation type="submission" date="2023-01" db="EMBL/GenBank/DDBJ databases">
        <title>Draft genome sequence of Algimonas porphyrae strain NBRC 108216.</title>
        <authorList>
            <person name="Sun Q."/>
            <person name="Mori K."/>
        </authorList>
    </citation>
    <scope>NUCLEOTIDE SEQUENCE</scope>
    <source>
        <strain evidence="3">NBRC 108216</strain>
    </source>
</reference>
<dbReference type="InterPro" id="IPR011008">
    <property type="entry name" value="Dimeric_a/b-barrel"/>
</dbReference>
<accession>A0ABQ5V3W8</accession>
<dbReference type="Pfam" id="PF03795">
    <property type="entry name" value="YCII"/>
    <property type="match status" value="1"/>
</dbReference>
<dbReference type="InterPro" id="IPR005545">
    <property type="entry name" value="YCII"/>
</dbReference>
<organism evidence="3 4">
    <name type="scientific">Algimonas porphyrae</name>
    <dbReference type="NCBI Taxonomy" id="1128113"/>
    <lineage>
        <taxon>Bacteria</taxon>
        <taxon>Pseudomonadati</taxon>
        <taxon>Pseudomonadota</taxon>
        <taxon>Alphaproteobacteria</taxon>
        <taxon>Maricaulales</taxon>
        <taxon>Robiginitomaculaceae</taxon>
        <taxon>Algimonas</taxon>
    </lineage>
</organism>
<comment type="similarity">
    <text evidence="1">Belongs to the YciI family.</text>
</comment>
<evidence type="ECO:0000313" key="3">
    <source>
        <dbReference type="EMBL" id="GLQ21747.1"/>
    </source>
</evidence>
<dbReference type="Gene3D" id="3.30.70.1060">
    <property type="entry name" value="Dimeric alpha+beta barrel"/>
    <property type="match status" value="1"/>
</dbReference>
<dbReference type="PANTHER" id="PTHR33606">
    <property type="entry name" value="PROTEIN YCII"/>
    <property type="match status" value="1"/>
</dbReference>
<dbReference type="Proteomes" id="UP001161390">
    <property type="component" value="Unassembled WGS sequence"/>
</dbReference>
<evidence type="ECO:0000259" key="2">
    <source>
        <dbReference type="Pfam" id="PF03795"/>
    </source>
</evidence>
<dbReference type="SUPFAM" id="SSF54909">
    <property type="entry name" value="Dimeric alpha+beta barrel"/>
    <property type="match status" value="1"/>
</dbReference>
<gene>
    <name evidence="3" type="ORF">GCM10007854_27020</name>
</gene>
<protein>
    <recommendedName>
        <fullName evidence="2">YCII-related domain-containing protein</fullName>
    </recommendedName>
</protein>
<dbReference type="InterPro" id="IPR051807">
    <property type="entry name" value="Sec-metab_biosynth-assoc"/>
</dbReference>
<evidence type="ECO:0000256" key="1">
    <source>
        <dbReference type="ARBA" id="ARBA00007689"/>
    </source>
</evidence>
<reference evidence="3" key="1">
    <citation type="journal article" date="2014" name="Int. J. Syst. Evol. Microbiol.">
        <title>Complete genome of a new Firmicutes species belonging to the dominant human colonic microbiota ('Ruminococcus bicirculans') reveals two chromosomes and a selective capacity to utilize plant glucans.</title>
        <authorList>
            <consortium name="NISC Comparative Sequencing Program"/>
            <person name="Wegmann U."/>
            <person name="Louis P."/>
            <person name="Goesmann A."/>
            <person name="Henrissat B."/>
            <person name="Duncan S.H."/>
            <person name="Flint H.J."/>
        </authorList>
    </citation>
    <scope>NUCLEOTIDE SEQUENCE</scope>
    <source>
        <strain evidence="3">NBRC 108216</strain>
    </source>
</reference>
<name>A0ABQ5V3W8_9PROT</name>
<dbReference type="PANTHER" id="PTHR33606:SF3">
    <property type="entry name" value="PROTEIN YCII"/>
    <property type="match status" value="1"/>
</dbReference>
<dbReference type="RefSeq" id="WP_284373630.1">
    <property type="nucleotide sequence ID" value="NZ_BSNJ01000006.1"/>
</dbReference>
<comment type="caution">
    <text evidence="3">The sequence shown here is derived from an EMBL/GenBank/DDBJ whole genome shotgun (WGS) entry which is preliminary data.</text>
</comment>
<dbReference type="EMBL" id="BSNJ01000006">
    <property type="protein sequence ID" value="GLQ21747.1"/>
    <property type="molecule type" value="Genomic_DNA"/>
</dbReference>